<dbReference type="EMBL" id="ABJD02000048">
    <property type="protein sequence ID" value="EDU61373.1"/>
    <property type="molecule type" value="Genomic_DNA"/>
</dbReference>
<dbReference type="AlphaFoldDB" id="A0AA86YZP1"/>
<gene>
    <name evidence="1" type="ORF">PROSTU_00563</name>
</gene>
<reference evidence="1 2" key="3">
    <citation type="submission" date="2008-05" db="EMBL/GenBank/DDBJ databases">
        <authorList>
            <person name="Fulton L."/>
            <person name="Clifton S."/>
            <person name="Fulton B."/>
            <person name="Xu J."/>
            <person name="Minx P."/>
            <person name="Pepin K.H."/>
            <person name="Johnson M."/>
            <person name="Thiruvilangam P."/>
            <person name="Bhonagiri V."/>
            <person name="Nash W.E."/>
            <person name="Mardis E.R."/>
            <person name="Wilson R.K."/>
        </authorList>
    </citation>
    <scope>NUCLEOTIDE SEQUENCE [LARGE SCALE GENOMIC DNA]</scope>
    <source>
        <strain evidence="1 2">ATCC 25827</strain>
    </source>
</reference>
<accession>A0AA86YZP1</accession>
<reference evidence="2" key="2">
    <citation type="submission" date="2008-04" db="EMBL/GenBank/DDBJ databases">
        <title>Draft genome sequence of Providencia stuartii(ATCC 25827).</title>
        <authorList>
            <person name="Sudarsanam P."/>
            <person name="Ley R."/>
            <person name="Guruge J."/>
            <person name="Turnbaugh P.J."/>
            <person name="Mahowald M."/>
            <person name="Liep D."/>
            <person name="Gordon J."/>
        </authorList>
    </citation>
    <scope>NUCLEOTIDE SEQUENCE [LARGE SCALE GENOMIC DNA]</scope>
    <source>
        <strain evidence="2">ATCC 25827</strain>
    </source>
</reference>
<evidence type="ECO:0000313" key="2">
    <source>
        <dbReference type="Proteomes" id="UP000004506"/>
    </source>
</evidence>
<name>A0AA86YZP1_PROST</name>
<sequence length="44" mass="5327">MGRQRPFSHRWLNRDNFTCLQQTTQMISRLICLPYQSRNNNAMV</sequence>
<comment type="caution">
    <text evidence="1">The sequence shown here is derived from an EMBL/GenBank/DDBJ whole genome shotgun (WGS) entry which is preliminary data.</text>
</comment>
<protein>
    <submittedName>
        <fullName evidence="1">Uncharacterized protein</fullName>
    </submittedName>
</protein>
<organism evidence="1 2">
    <name type="scientific">Providencia stuartii ATCC 25827</name>
    <dbReference type="NCBI Taxonomy" id="471874"/>
    <lineage>
        <taxon>Bacteria</taxon>
        <taxon>Pseudomonadati</taxon>
        <taxon>Pseudomonadota</taxon>
        <taxon>Gammaproteobacteria</taxon>
        <taxon>Enterobacterales</taxon>
        <taxon>Morganellaceae</taxon>
        <taxon>Providencia</taxon>
    </lineage>
</organism>
<dbReference type="Proteomes" id="UP000004506">
    <property type="component" value="Unassembled WGS sequence"/>
</dbReference>
<proteinExistence type="predicted"/>
<evidence type="ECO:0000313" key="1">
    <source>
        <dbReference type="EMBL" id="EDU61373.1"/>
    </source>
</evidence>
<reference evidence="2" key="1">
    <citation type="submission" date="2008-04" db="EMBL/GenBank/DDBJ databases">
        <title>Draft genome sequence of Providencia stuartii (ATCC 25827).</title>
        <authorList>
            <person name="Sudarsanam P."/>
            <person name="Ley R."/>
            <person name="Guruge J."/>
            <person name="Turnbaugh P.J."/>
            <person name="Mahowald M."/>
            <person name="Liep D."/>
            <person name="Gordon J."/>
        </authorList>
    </citation>
    <scope>NUCLEOTIDE SEQUENCE [LARGE SCALE GENOMIC DNA]</scope>
    <source>
        <strain evidence="2">ATCC 25827</strain>
    </source>
</reference>